<accession>A0AA39MQ33</accession>
<protein>
    <recommendedName>
        <fullName evidence="3">F-box domain-containing protein</fullName>
    </recommendedName>
</protein>
<reference evidence="1" key="1">
    <citation type="submission" date="2023-06" db="EMBL/GenBank/DDBJ databases">
        <authorList>
            <consortium name="Lawrence Berkeley National Laboratory"/>
            <person name="Ahrendt S."/>
            <person name="Sahu N."/>
            <person name="Indic B."/>
            <person name="Wong-Bajracharya J."/>
            <person name="Merenyi Z."/>
            <person name="Ke H.-M."/>
            <person name="Monk M."/>
            <person name="Kocsube S."/>
            <person name="Drula E."/>
            <person name="Lipzen A."/>
            <person name="Balint B."/>
            <person name="Henrissat B."/>
            <person name="Andreopoulos B."/>
            <person name="Martin F.M."/>
            <person name="Harder C.B."/>
            <person name="Rigling D."/>
            <person name="Ford K.L."/>
            <person name="Foster G.D."/>
            <person name="Pangilinan J."/>
            <person name="Papanicolaou A."/>
            <person name="Barry K."/>
            <person name="LaButti K."/>
            <person name="Viragh M."/>
            <person name="Koriabine M."/>
            <person name="Yan M."/>
            <person name="Riley R."/>
            <person name="Champramary S."/>
            <person name="Plett K.L."/>
            <person name="Tsai I.J."/>
            <person name="Slot J."/>
            <person name="Sipos G."/>
            <person name="Plett J."/>
            <person name="Nagy L.G."/>
            <person name="Grigoriev I.V."/>
        </authorList>
    </citation>
    <scope>NUCLEOTIDE SEQUENCE</scope>
    <source>
        <strain evidence="1">CCBAS 213</strain>
    </source>
</reference>
<organism evidence="1 2">
    <name type="scientific">Armillaria tabescens</name>
    <name type="common">Ringless honey mushroom</name>
    <name type="synonym">Agaricus tabescens</name>
    <dbReference type="NCBI Taxonomy" id="1929756"/>
    <lineage>
        <taxon>Eukaryota</taxon>
        <taxon>Fungi</taxon>
        <taxon>Dikarya</taxon>
        <taxon>Basidiomycota</taxon>
        <taxon>Agaricomycotina</taxon>
        <taxon>Agaricomycetes</taxon>
        <taxon>Agaricomycetidae</taxon>
        <taxon>Agaricales</taxon>
        <taxon>Marasmiineae</taxon>
        <taxon>Physalacriaceae</taxon>
        <taxon>Desarmillaria</taxon>
    </lineage>
</organism>
<dbReference type="GeneID" id="85358105"/>
<gene>
    <name evidence="1" type="ORF">EV420DRAFT_1578200</name>
</gene>
<evidence type="ECO:0000313" key="1">
    <source>
        <dbReference type="EMBL" id="KAK0442487.1"/>
    </source>
</evidence>
<comment type="caution">
    <text evidence="1">The sequence shown here is derived from an EMBL/GenBank/DDBJ whole genome shotgun (WGS) entry which is preliminary data.</text>
</comment>
<dbReference type="RefSeq" id="XP_060324305.1">
    <property type="nucleotide sequence ID" value="XM_060474557.1"/>
</dbReference>
<name>A0AA39MQ33_ARMTA</name>
<evidence type="ECO:0008006" key="3">
    <source>
        <dbReference type="Google" id="ProtNLM"/>
    </source>
</evidence>
<evidence type="ECO:0000313" key="2">
    <source>
        <dbReference type="Proteomes" id="UP001175211"/>
    </source>
</evidence>
<dbReference type="Proteomes" id="UP001175211">
    <property type="component" value="Unassembled WGS sequence"/>
</dbReference>
<dbReference type="EMBL" id="JAUEPS010000064">
    <property type="protein sequence ID" value="KAK0442487.1"/>
    <property type="molecule type" value="Genomic_DNA"/>
</dbReference>
<dbReference type="AlphaFoldDB" id="A0AA39MQ33"/>
<sequence length="475" mass="53875">MSSVGPINRVPPELLTEIFLWFSDITHDISRAGESPWTLTHVCQLWRDMSLRTPSLWSSFSYTKSTKSPLNLITTQIARSKREPLSFHVDFACDTLISIEVLLQETMGLCVFDILMAEADRWKDVTLLIPDDALGMFMDILSASQEEFPLLQTINIYRRRVITTEVIIIPDPMFVEAPVLSSVRLFPFIDLGLPWTRLTEIETSHLPVEVEFTIITESPLLRKLVTTHRYGREDLAVADTTPVVHAALRVFGPMYTTILPHLVLPSLTELVVDIFVDRDPPNALSDFISRSGSSVRHFSLHVHLLSSVTTLPADFAQKLVGIFSQMHALVDLDVDFDFTSLLERERDLAPIFFDTLQGGQLVLQKLERINVKAKRCICSLEDIVALVQYRWVKALVEGGNVTRLRRINVECDGLKKMFKDDALDCLDNLRRFKTEGLEFSVVINGVSFDWESYIVGPPRFDSLEASDISDTEFVD</sequence>
<proteinExistence type="predicted"/>
<keyword evidence="2" id="KW-1185">Reference proteome</keyword>